<sequence length="434" mass="47441">MLIRVLLIIVMLILPLTVTPLLPNSQVINSYPIGVSFFPLFSIYQTQEVLGEINISSLYIGNSYLSNGQYLTTGNASLQLNAMINGIYWAQDVILFSQINKTAFNASLVVNVWNLLGPFNLNLSKGIETTYQNLGVILYTGPSYIVKTPVQIKLFMIINSTSLYFGYYINGHSGIFYQLPLTGSFRIGGFSAIGLPNDLELVFGGPGGGSSVQLITTANANLYFKDGNSLTVVPSALSTGLDTAETVIGINSVGNLTNLFKPSVIIGPGDPTPSVLWPIKPNIIVNSNNSSISVRLMYDNKPIMWQKVELYGVSLNGLYSLSNITTDNSGYAYFNTSPSLYVIYYPGNFTLSSTYYVSAPALNSLISSLKSAYDSLANFLSHYDFKNGISSFFSNAKNAVNYKSNYPSQYLILIYISSFLIGVVISALLIRFKH</sequence>
<accession>A0A0U3H3W7</accession>
<dbReference type="RefSeq" id="WP_011279117.1">
    <property type="nucleotide sequence ID" value="NZ_BHWZ01000006.1"/>
</dbReference>
<dbReference type="EMBL" id="CP013694">
    <property type="protein sequence ID" value="ALU29615.1"/>
    <property type="molecule type" value="Genomic_DNA"/>
</dbReference>
<keyword evidence="1" id="KW-1133">Transmembrane helix</keyword>
<dbReference type="EMBL" id="CP013695">
    <property type="protein sequence ID" value="ALU32348.1"/>
    <property type="molecule type" value="Genomic_DNA"/>
</dbReference>
<dbReference type="OMA" id="FVMGRIN"/>
<dbReference type="InterPro" id="IPR007981">
    <property type="entry name" value="Peptidase_A5"/>
</dbReference>
<evidence type="ECO:0000313" key="4">
    <source>
        <dbReference type="Proteomes" id="UP000060043"/>
    </source>
</evidence>
<keyword evidence="1" id="KW-0812">Transmembrane</keyword>
<name>A0A0U3H3W7_9CREN</name>
<feature type="transmembrane region" description="Helical" evidence="1">
    <location>
        <begin position="410"/>
        <end position="430"/>
    </location>
</feature>
<dbReference type="OrthoDB" id="33909at2157"/>
<dbReference type="AlphaFoldDB" id="A0A0U3H3W7"/>
<dbReference type="PaxDb" id="1435377-SUSAZ_10975"/>
<organism evidence="2 5">
    <name type="scientific">Sulfolobus acidocaldarius</name>
    <dbReference type="NCBI Taxonomy" id="2285"/>
    <lineage>
        <taxon>Archaea</taxon>
        <taxon>Thermoproteota</taxon>
        <taxon>Thermoprotei</taxon>
        <taxon>Sulfolobales</taxon>
        <taxon>Sulfolobaceae</taxon>
        <taxon>Sulfolobus</taxon>
    </lineage>
</organism>
<evidence type="ECO:0000313" key="2">
    <source>
        <dbReference type="EMBL" id="ALU29615.1"/>
    </source>
</evidence>
<protein>
    <submittedName>
        <fullName evidence="2">Thermopsin-like protein</fullName>
    </submittedName>
</protein>
<dbReference type="STRING" id="1435377.SUSAZ_10975"/>
<evidence type="ECO:0000313" key="5">
    <source>
        <dbReference type="Proteomes" id="UP000065473"/>
    </source>
</evidence>
<dbReference type="Proteomes" id="UP000060043">
    <property type="component" value="Chromosome"/>
</dbReference>
<dbReference type="GeneID" id="14552842"/>
<evidence type="ECO:0000313" key="3">
    <source>
        <dbReference type="EMBL" id="ALU32348.1"/>
    </source>
</evidence>
<keyword evidence="1" id="KW-0472">Membrane</keyword>
<dbReference type="Proteomes" id="UP000065473">
    <property type="component" value="Chromosome"/>
</dbReference>
<reference evidence="4 5" key="1">
    <citation type="submission" date="2015-12" db="EMBL/GenBank/DDBJ databases">
        <title>A stable core within a dynamic pangenome in Sulfolobus acidocaldarius.</title>
        <authorList>
            <person name="Anderson R."/>
            <person name="Kouris A."/>
            <person name="Seward C."/>
            <person name="Campbell K."/>
            <person name="Whitaker R."/>
        </authorList>
    </citation>
    <scope>NUCLEOTIDE SEQUENCE [LARGE SCALE GENOMIC DNA]</scope>
    <source>
        <strain evidence="2 5">GG12-C01-09</strain>
        <strain evidence="3 4">NG05B_CO5_07</strain>
    </source>
</reference>
<gene>
    <name evidence="2" type="ORF">ATY89_06450</name>
    <name evidence="3" type="ORF">ATZ20_09475</name>
</gene>
<evidence type="ECO:0000256" key="1">
    <source>
        <dbReference type="SAM" id="Phobius"/>
    </source>
</evidence>
<dbReference type="Pfam" id="PF05317">
    <property type="entry name" value="Thermopsin"/>
    <property type="match status" value="1"/>
</dbReference>
<proteinExistence type="predicted"/>